<feature type="chain" id="PRO_5014616800" evidence="3">
    <location>
        <begin position="24"/>
        <end position="591"/>
    </location>
</feature>
<dbReference type="Gene3D" id="3.40.720.10">
    <property type="entry name" value="Alkaline Phosphatase, subunit A"/>
    <property type="match status" value="1"/>
</dbReference>
<feature type="signal peptide" evidence="3">
    <location>
        <begin position="1"/>
        <end position="23"/>
    </location>
</feature>
<dbReference type="PANTHER" id="PTHR42693">
    <property type="entry name" value="ARYLSULFATASE FAMILY MEMBER"/>
    <property type="match status" value="1"/>
</dbReference>
<evidence type="ECO:0000313" key="5">
    <source>
        <dbReference type="EMBL" id="AUP78135.1"/>
    </source>
</evidence>
<dbReference type="Gene3D" id="2.60.40.1080">
    <property type="match status" value="1"/>
</dbReference>
<keyword evidence="3" id="KW-0732">Signal</keyword>
<dbReference type="Proteomes" id="UP000235826">
    <property type="component" value="Chromosome"/>
</dbReference>
<feature type="domain" description="BIG2" evidence="4">
    <location>
        <begin position="495"/>
        <end position="572"/>
    </location>
</feature>
<evidence type="ECO:0000259" key="4">
    <source>
        <dbReference type="SMART" id="SM00635"/>
    </source>
</evidence>
<dbReference type="PANTHER" id="PTHR42693:SF53">
    <property type="entry name" value="ENDO-4-O-SULFATASE"/>
    <property type="match status" value="1"/>
</dbReference>
<organism evidence="5 6">
    <name type="scientific">Flavivirga eckloniae</name>
    <dbReference type="NCBI Taxonomy" id="1803846"/>
    <lineage>
        <taxon>Bacteria</taxon>
        <taxon>Pseudomonadati</taxon>
        <taxon>Bacteroidota</taxon>
        <taxon>Flavobacteriia</taxon>
        <taxon>Flavobacteriales</taxon>
        <taxon>Flavobacteriaceae</taxon>
        <taxon>Flavivirga</taxon>
    </lineage>
</organism>
<dbReference type="Pfam" id="PF02368">
    <property type="entry name" value="Big_2"/>
    <property type="match status" value="1"/>
</dbReference>
<accession>A0A2K9PM77</accession>
<dbReference type="SUPFAM" id="SSF49373">
    <property type="entry name" value="Invasin/intimin cell-adhesion fragments"/>
    <property type="match status" value="1"/>
</dbReference>
<evidence type="ECO:0000313" key="6">
    <source>
        <dbReference type="Proteomes" id="UP000235826"/>
    </source>
</evidence>
<dbReference type="GO" id="GO:0004065">
    <property type="term" value="F:arylsulfatase activity"/>
    <property type="evidence" value="ECO:0007669"/>
    <property type="project" value="TreeGrafter"/>
</dbReference>
<evidence type="ECO:0000256" key="3">
    <source>
        <dbReference type="SAM" id="SignalP"/>
    </source>
</evidence>
<dbReference type="AlphaFoldDB" id="A0A2K9PM77"/>
<reference evidence="5 6" key="1">
    <citation type="submission" date="2018-01" db="EMBL/GenBank/DDBJ databases">
        <title>Complete genome sequence of Flavivirga eckloniae ECD14 isolated from seaweed Ecklonia cava.</title>
        <authorList>
            <person name="Lee J.H."/>
            <person name="Baik K.S."/>
            <person name="Seong C.N."/>
        </authorList>
    </citation>
    <scope>NUCLEOTIDE SEQUENCE [LARGE SCALE GENOMIC DNA]</scope>
    <source>
        <strain evidence="5 6">ECD14</strain>
    </source>
</reference>
<dbReference type="RefSeq" id="WP_102754793.1">
    <property type="nucleotide sequence ID" value="NZ_CP025791.1"/>
</dbReference>
<keyword evidence="6" id="KW-1185">Reference proteome</keyword>
<evidence type="ECO:0000256" key="2">
    <source>
        <dbReference type="ARBA" id="ARBA00022801"/>
    </source>
</evidence>
<dbReference type="SUPFAM" id="SSF53649">
    <property type="entry name" value="Alkaline phosphatase-like"/>
    <property type="match status" value="1"/>
</dbReference>
<dbReference type="InterPro" id="IPR003343">
    <property type="entry name" value="Big_2"/>
</dbReference>
<proteinExistence type="inferred from homology"/>
<sequence length="591" mass="67777">MLKIKWAVLLSIFLLLNSCKSKNEPTVIEIEPKDKPNVVLILIDDLSHLGVSAYGANRVSSNRGLFKNVEYATPQIDKLADEGILFNNAHAYPLCEATRIALMSGKHNSRNFLRCKSQHKSDITFGDLFQKNGYATGIFGKWKQTRGSKEIHGKDYIYEFGWDEFTCFDVLTEGQRFINPNLVVNGQVMNYEGRTDLDPETGRRWYGPDICNRDALKFIDKNKDKPFFLYYPMLLVHDDHKPTPDTKPNSLFDNFDEANNNRNGHTGDDQRYFPDMVSYMDKLIGKVIDKLDEHNLRENTLVIVMGDNGTKESFTHVWPDDKVYPGRKGGTADNGTHVPLILNQPKQLPSGKQYNGLVDLTDIFPTICDAAGIEIPRKNELDGISFWKPLKEQKQSHRDVIYSWYNANSPYTNETELLKYAFNKDFKFYAPTEEFPNGRFFDLRTDPLERKGDFFKERLFGVLLYSGLNTNELTKTQEDAYKLLKNTIEVHKHVPVKSLKITGVKHELKVGEDMLLIHEITPKNATRNNIIWHSENPEIASIDKFGTVKAHKKGKVNIELYSWDDAFPVSANEPVTFKKDGIKDVFEINIE</sequence>
<dbReference type="InterPro" id="IPR050738">
    <property type="entry name" value="Sulfatase"/>
</dbReference>
<gene>
    <name evidence="5" type="ORF">C1H87_05140</name>
</gene>
<dbReference type="CDD" id="cd16151">
    <property type="entry name" value="sulfatase_like"/>
    <property type="match status" value="1"/>
</dbReference>
<evidence type="ECO:0000256" key="1">
    <source>
        <dbReference type="ARBA" id="ARBA00008779"/>
    </source>
</evidence>
<dbReference type="InterPro" id="IPR000917">
    <property type="entry name" value="Sulfatase_N"/>
</dbReference>
<dbReference type="InterPro" id="IPR008964">
    <property type="entry name" value="Invasin/intimin_cell_adhesion"/>
</dbReference>
<protein>
    <submittedName>
        <fullName evidence="5">Sulfatase</fullName>
    </submittedName>
</protein>
<dbReference type="Pfam" id="PF00884">
    <property type="entry name" value="Sulfatase"/>
    <property type="match status" value="1"/>
</dbReference>
<keyword evidence="2" id="KW-0378">Hydrolase</keyword>
<dbReference type="KEGG" id="fek:C1H87_05140"/>
<dbReference type="OrthoDB" id="9777768at2"/>
<dbReference type="SMART" id="SM00635">
    <property type="entry name" value="BID_2"/>
    <property type="match status" value="1"/>
</dbReference>
<name>A0A2K9PM77_9FLAO</name>
<dbReference type="EMBL" id="CP025791">
    <property type="protein sequence ID" value="AUP78135.1"/>
    <property type="molecule type" value="Genomic_DNA"/>
</dbReference>
<dbReference type="InterPro" id="IPR017850">
    <property type="entry name" value="Alkaline_phosphatase_core_sf"/>
</dbReference>
<comment type="similarity">
    <text evidence="1">Belongs to the sulfatase family.</text>
</comment>